<dbReference type="RefSeq" id="WP_133992273.1">
    <property type="nucleotide sequence ID" value="NZ_SODV01000001.1"/>
</dbReference>
<dbReference type="Proteomes" id="UP000294498">
    <property type="component" value="Unassembled WGS sequence"/>
</dbReference>
<keyword evidence="2" id="KW-1185">Reference proteome</keyword>
<sequence>MAEPSQLQIETVINVLRLSIESLIANDVDIFDIDLIDPPRISMGARILNRELHETSINHRLAYYLEQNIRNTELPEYSVDIEYNRFYGNPKVVRTVDGLLQIRPDIIIHSRVNDRIDPQHFLVIEAKKGEITSHDVNKILGLMTDPHYFYLFGFTISYCSNRKFIIGNLYYFDGQVIISRSIDVKR</sequence>
<organism evidence="1 2">
    <name type="scientific">Dinghuibacter silviterrae</name>
    <dbReference type="NCBI Taxonomy" id="1539049"/>
    <lineage>
        <taxon>Bacteria</taxon>
        <taxon>Pseudomonadati</taxon>
        <taxon>Bacteroidota</taxon>
        <taxon>Chitinophagia</taxon>
        <taxon>Chitinophagales</taxon>
        <taxon>Chitinophagaceae</taxon>
        <taxon>Dinghuibacter</taxon>
    </lineage>
</organism>
<dbReference type="EMBL" id="SODV01000001">
    <property type="protein sequence ID" value="TDX00526.1"/>
    <property type="molecule type" value="Genomic_DNA"/>
</dbReference>
<reference evidence="1 2" key="1">
    <citation type="submission" date="2019-03" db="EMBL/GenBank/DDBJ databases">
        <title>Genomic Encyclopedia of Type Strains, Phase IV (KMG-IV): sequencing the most valuable type-strain genomes for metagenomic binning, comparative biology and taxonomic classification.</title>
        <authorList>
            <person name="Goeker M."/>
        </authorList>
    </citation>
    <scope>NUCLEOTIDE SEQUENCE [LARGE SCALE GENOMIC DNA]</scope>
    <source>
        <strain evidence="1 2">DSM 100059</strain>
    </source>
</reference>
<evidence type="ECO:0000313" key="2">
    <source>
        <dbReference type="Proteomes" id="UP000294498"/>
    </source>
</evidence>
<protein>
    <recommendedName>
        <fullName evidence="3">Type I restriction and modification enzyme subunit R-like protein</fullName>
    </recommendedName>
</protein>
<comment type="caution">
    <text evidence="1">The sequence shown here is derived from an EMBL/GenBank/DDBJ whole genome shotgun (WGS) entry which is preliminary data.</text>
</comment>
<dbReference type="AlphaFoldDB" id="A0A4R8DRQ7"/>
<accession>A0A4R8DRQ7</accession>
<dbReference type="OrthoDB" id="8907997at2"/>
<evidence type="ECO:0008006" key="3">
    <source>
        <dbReference type="Google" id="ProtNLM"/>
    </source>
</evidence>
<proteinExistence type="predicted"/>
<name>A0A4R8DRQ7_9BACT</name>
<gene>
    <name evidence="1" type="ORF">EDB95_1551</name>
</gene>
<evidence type="ECO:0000313" key="1">
    <source>
        <dbReference type="EMBL" id="TDX00526.1"/>
    </source>
</evidence>